<dbReference type="InterPro" id="IPR021514">
    <property type="entry name" value="DUF3176"/>
</dbReference>
<evidence type="ECO:0000256" key="1">
    <source>
        <dbReference type="SAM" id="MobiDB-lite"/>
    </source>
</evidence>
<dbReference type="Proteomes" id="UP000813444">
    <property type="component" value="Unassembled WGS sequence"/>
</dbReference>
<feature type="region of interest" description="Disordered" evidence="1">
    <location>
        <begin position="626"/>
        <end position="657"/>
    </location>
</feature>
<feature type="transmembrane region" description="Helical" evidence="2">
    <location>
        <begin position="548"/>
        <end position="570"/>
    </location>
</feature>
<evidence type="ECO:0000256" key="2">
    <source>
        <dbReference type="SAM" id="Phobius"/>
    </source>
</evidence>
<dbReference type="Pfam" id="PF11374">
    <property type="entry name" value="DUF3176"/>
    <property type="match status" value="1"/>
</dbReference>
<accession>A0A8K0SL86</accession>
<evidence type="ECO:0000313" key="3">
    <source>
        <dbReference type="EMBL" id="KAH7312656.1"/>
    </source>
</evidence>
<keyword evidence="2" id="KW-1133">Transmembrane helix</keyword>
<dbReference type="EMBL" id="JAGPNK010000010">
    <property type="protein sequence ID" value="KAH7312656.1"/>
    <property type="molecule type" value="Genomic_DNA"/>
</dbReference>
<feature type="compositionally biased region" description="Polar residues" evidence="1">
    <location>
        <begin position="638"/>
        <end position="651"/>
    </location>
</feature>
<feature type="transmembrane region" description="Helical" evidence="2">
    <location>
        <begin position="189"/>
        <end position="208"/>
    </location>
</feature>
<evidence type="ECO:0000313" key="4">
    <source>
        <dbReference type="Proteomes" id="UP000813444"/>
    </source>
</evidence>
<protein>
    <submittedName>
        <fullName evidence="3">Uncharacterized protein</fullName>
    </submittedName>
</protein>
<reference evidence="3" key="1">
    <citation type="journal article" date="2021" name="Nat. Commun.">
        <title>Genetic determinants of endophytism in the Arabidopsis root mycobiome.</title>
        <authorList>
            <person name="Mesny F."/>
            <person name="Miyauchi S."/>
            <person name="Thiergart T."/>
            <person name="Pickel B."/>
            <person name="Atanasova L."/>
            <person name="Karlsson M."/>
            <person name="Huettel B."/>
            <person name="Barry K.W."/>
            <person name="Haridas S."/>
            <person name="Chen C."/>
            <person name="Bauer D."/>
            <person name="Andreopoulos W."/>
            <person name="Pangilinan J."/>
            <person name="LaButti K."/>
            <person name="Riley R."/>
            <person name="Lipzen A."/>
            <person name="Clum A."/>
            <person name="Drula E."/>
            <person name="Henrissat B."/>
            <person name="Kohler A."/>
            <person name="Grigoriev I.V."/>
            <person name="Martin F.M."/>
            <person name="Hacquard S."/>
        </authorList>
    </citation>
    <scope>NUCLEOTIDE SEQUENCE</scope>
    <source>
        <strain evidence="3">MPI-CAGE-CH-0235</strain>
    </source>
</reference>
<comment type="caution">
    <text evidence="3">The sequence shown here is derived from an EMBL/GenBank/DDBJ whole genome shotgun (WGS) entry which is preliminary data.</text>
</comment>
<proteinExistence type="predicted"/>
<feature type="transmembrane region" description="Helical" evidence="2">
    <location>
        <begin position="90"/>
        <end position="110"/>
    </location>
</feature>
<gene>
    <name evidence="3" type="ORF">B0I35DRAFT_481094</name>
</gene>
<keyword evidence="2" id="KW-0812">Transmembrane</keyword>
<organism evidence="3 4">
    <name type="scientific">Stachybotrys elegans</name>
    <dbReference type="NCBI Taxonomy" id="80388"/>
    <lineage>
        <taxon>Eukaryota</taxon>
        <taxon>Fungi</taxon>
        <taxon>Dikarya</taxon>
        <taxon>Ascomycota</taxon>
        <taxon>Pezizomycotina</taxon>
        <taxon>Sordariomycetes</taxon>
        <taxon>Hypocreomycetidae</taxon>
        <taxon>Hypocreales</taxon>
        <taxon>Stachybotryaceae</taxon>
        <taxon>Stachybotrys</taxon>
    </lineage>
</organism>
<dbReference type="OrthoDB" id="5242705at2759"/>
<keyword evidence="2" id="KW-0472">Membrane</keyword>
<dbReference type="PANTHER" id="PTHR35394">
    <property type="entry name" value="DUF3176 DOMAIN-CONTAINING PROTEIN"/>
    <property type="match status" value="1"/>
</dbReference>
<name>A0A8K0SL86_9HYPO</name>
<dbReference type="PANTHER" id="PTHR35394:SF5">
    <property type="entry name" value="DUF3176 DOMAIN-CONTAINING PROTEIN"/>
    <property type="match status" value="1"/>
</dbReference>
<sequence length="657" mass="73219">MESSDAFPEPQREHLVRRKRLLSTDGGIFVTDRDNGLRLPEASPTLQQVLLAKNNGAVAVKEISGRNSDGDGDPEPGARLHQVWQWYPEILWCVASIFLFCSIVAVLAWRNNKPLPNWYGSLTVNTVVALLSTVCRAATIVPVSEGISQLKWNWMAQETRSLGDIEVFNQASRGPWGSLRMMLTARGHLYATVAALILTTGLVTSTFTQSAIALETRMASMDNTYNATTYRLLSTPGNLQRATDLDFEHNIRRAALWSVFLHRSGAWPSEAPLCTATECRWDDFNSLGVCLSMRNVSERLNVTTIPAALNNGAGQMMAELSSDNYLYTEENMSQRVYYEDGTALAMNITLPGARRTFGFQNGSDALDVALLHFVIIIQELDNWNATKHHALEMVWHFCVQRHSFHIKNGLWETELSRYTKILRKGGDASRSDRLYTVLSSEDGAEEFTVRWNESRFHFDFSSDFIGERTGGSKDSLVSWHIMEQLQYGLRQYPDSSSMLPAHTGARIWQNAAELGDSVATAMSSLRRQYGEQVEGKPFAPVVFIKVEWAWLSFLACQIFLSIMFLAVVILQTASLGVDVVKSCELASLFAIDYRALSSSPSDSCGVVTPGLRQELDERVKGRLRAGQAGWTLQPESEGLQTDGNGTRVSQESVREAK</sequence>
<dbReference type="AlphaFoldDB" id="A0A8K0SL86"/>
<keyword evidence="4" id="KW-1185">Reference proteome</keyword>